<dbReference type="GO" id="GO:0016020">
    <property type="term" value="C:membrane"/>
    <property type="evidence" value="ECO:0007669"/>
    <property type="project" value="UniProtKB-SubCell"/>
</dbReference>
<dbReference type="InterPro" id="IPR004358">
    <property type="entry name" value="Sig_transdc_His_kin-like_C"/>
</dbReference>
<evidence type="ECO:0000256" key="9">
    <source>
        <dbReference type="PROSITE-ProRule" id="PRU00169"/>
    </source>
</evidence>
<dbReference type="CDD" id="cd12913">
    <property type="entry name" value="PDC1_MCP_like"/>
    <property type="match status" value="1"/>
</dbReference>
<dbReference type="Proteomes" id="UP000198854">
    <property type="component" value="Unassembled WGS sequence"/>
</dbReference>
<comment type="catalytic activity">
    <reaction evidence="1">
        <text>ATP + protein L-histidine = ADP + protein N-phospho-L-histidine.</text>
        <dbReference type="EC" id="2.7.13.3"/>
    </reaction>
</comment>
<dbReference type="PROSITE" id="PS50109">
    <property type="entry name" value="HIS_KIN"/>
    <property type="match status" value="1"/>
</dbReference>
<dbReference type="PROSITE" id="PS50110">
    <property type="entry name" value="RESPONSE_REGULATORY"/>
    <property type="match status" value="1"/>
</dbReference>
<gene>
    <name evidence="13" type="ORF">SAMN04488136_10735</name>
</gene>
<dbReference type="GO" id="GO:0016787">
    <property type="term" value="F:hydrolase activity"/>
    <property type="evidence" value="ECO:0007669"/>
    <property type="project" value="UniProtKB-KW"/>
</dbReference>
<dbReference type="STRING" id="861298.SAMN04488136_10735"/>
<sequence length="811" mass="91770">MGRPTSLKHKSVYALAIYLIILITIVGTVSYRVIEPLIREEIESHLDLRTDLLANQIESPMNQAHVLLGSITSIGQATQDRTHQIRALSLLFASTRGVAVSGGLWPEPYSVDQHVAYKSLFFNRRDDNLVDRIYSWDNPASGGYEKESWYRSVTGAAPNTTSWSSVYIDSFTSVQMITLSMPYYHNKQFSGVATVDISLNDLVEYIQQTAIEYHLGVLLKDGYGDVITEHNFYLNKDAYVSSYQFPSNGWTIYVVSASDPLEMQMLNLVSKVEVSVIPAMLLCIIGGYYWISRRLITPITQIARQAEESVEGGIIDIGYHGNDEIQQLIDSFNKKTKYLEVEKIKAQASTNVKSEFLARLSHEIRTPMNGILGTAQILFKSGLRPDQQQHLKTLYESGDHMMTLLNEILDFSKIEQGKMTIEYAPFPFKALLDSINNVYRPLCHDKGLEFDVHSTIPEQRWYAGDKARIRQVLFNLLNNAVKFTFSGKIGVLFEEHNRGNYSQLTIAVYDTGIGIAQSALRRIFNPFEQAESSTTRRFGGTGLGLSIVKQLSELMNGHVTVRSELKRGTTFTVTLQIDLASPNKQQTQQVRSIDGHGLNALIVEDNRTNAIIMQNFLESRGFHCQWVKNGKIAVERLKHAKQGAKGIDLVVMDNHMPVMDGIEATKAIRQFDNAYKDVLILGCTADMFEHAKQKMFDAGIDELVPKPLSDNQLGEALFQQQAKLYQFKPELMAKPLEHNLEQYLVRLYIAYEEQDTESMNHLLDELKPLVDQQDELFHQQVESMLETLQNGQYPTAQQLESLTLSLKPYCD</sequence>
<keyword evidence="4 9" id="KW-0597">Phosphoprotein</keyword>
<evidence type="ECO:0000256" key="6">
    <source>
        <dbReference type="ARBA" id="ARBA00022777"/>
    </source>
</evidence>
<dbReference type="EC" id="2.7.13.3" evidence="3"/>
<feature type="modified residue" description="4-aspartylphosphate" evidence="9">
    <location>
        <position position="653"/>
    </location>
</feature>
<dbReference type="Gene3D" id="3.30.450.20">
    <property type="entry name" value="PAS domain"/>
    <property type="match status" value="1"/>
</dbReference>
<dbReference type="RefSeq" id="WP_093271718.1">
    <property type="nucleotide sequence ID" value="NZ_FNDD01000007.1"/>
</dbReference>
<keyword evidence="10" id="KW-0472">Membrane</keyword>
<evidence type="ECO:0000259" key="11">
    <source>
        <dbReference type="PROSITE" id="PS50109"/>
    </source>
</evidence>
<accession>A0A1G7Z749</accession>
<comment type="subcellular location">
    <subcellularLocation>
        <location evidence="2">Membrane</location>
    </subcellularLocation>
</comment>
<evidence type="ECO:0000256" key="1">
    <source>
        <dbReference type="ARBA" id="ARBA00000085"/>
    </source>
</evidence>
<keyword evidence="10" id="KW-0812">Transmembrane</keyword>
<keyword evidence="14" id="KW-1185">Reference proteome</keyword>
<evidence type="ECO:0000256" key="7">
    <source>
        <dbReference type="ARBA" id="ARBA00022801"/>
    </source>
</evidence>
<dbReference type="SMART" id="SM00448">
    <property type="entry name" value="REC"/>
    <property type="match status" value="1"/>
</dbReference>
<dbReference type="InterPro" id="IPR036890">
    <property type="entry name" value="HATPase_C_sf"/>
</dbReference>
<evidence type="ECO:0000256" key="3">
    <source>
        <dbReference type="ARBA" id="ARBA00012438"/>
    </source>
</evidence>
<dbReference type="Pfam" id="PF00512">
    <property type="entry name" value="HisKA"/>
    <property type="match status" value="1"/>
</dbReference>
<dbReference type="Pfam" id="PF00072">
    <property type="entry name" value="Response_reg"/>
    <property type="match status" value="1"/>
</dbReference>
<feature type="transmembrane region" description="Helical" evidence="10">
    <location>
        <begin position="12"/>
        <end position="34"/>
    </location>
</feature>
<protein>
    <recommendedName>
        <fullName evidence="3">histidine kinase</fullName>
        <ecNumber evidence="3">2.7.13.3</ecNumber>
    </recommendedName>
</protein>
<dbReference type="Gene3D" id="1.10.287.130">
    <property type="match status" value="1"/>
</dbReference>
<dbReference type="InterPro" id="IPR001789">
    <property type="entry name" value="Sig_transdc_resp-reg_receiver"/>
</dbReference>
<reference evidence="13 14" key="1">
    <citation type="submission" date="2016-10" db="EMBL/GenBank/DDBJ databases">
        <authorList>
            <person name="de Groot N.N."/>
        </authorList>
    </citation>
    <scope>NUCLEOTIDE SEQUENCE [LARGE SCALE GENOMIC DNA]</scope>
    <source>
        <strain evidence="13 14">CGMCC 1.10228</strain>
    </source>
</reference>
<dbReference type="PANTHER" id="PTHR43047">
    <property type="entry name" value="TWO-COMPONENT HISTIDINE PROTEIN KINASE"/>
    <property type="match status" value="1"/>
</dbReference>
<dbReference type="EMBL" id="FNDD01000007">
    <property type="protein sequence ID" value="SDH04528.1"/>
    <property type="molecule type" value="Genomic_DNA"/>
</dbReference>
<dbReference type="SMART" id="SM00388">
    <property type="entry name" value="HisKA"/>
    <property type="match status" value="1"/>
</dbReference>
<proteinExistence type="predicted"/>
<dbReference type="Gene3D" id="6.10.340.10">
    <property type="match status" value="1"/>
</dbReference>
<dbReference type="CDD" id="cd17546">
    <property type="entry name" value="REC_hyHK_CKI1_RcsC-like"/>
    <property type="match status" value="1"/>
</dbReference>
<evidence type="ECO:0000256" key="5">
    <source>
        <dbReference type="ARBA" id="ARBA00022679"/>
    </source>
</evidence>
<dbReference type="AlphaFoldDB" id="A0A1G7Z749"/>
<dbReference type="InterPro" id="IPR003594">
    <property type="entry name" value="HATPase_dom"/>
</dbReference>
<dbReference type="Gene3D" id="3.40.50.2300">
    <property type="match status" value="1"/>
</dbReference>
<dbReference type="PRINTS" id="PR00344">
    <property type="entry name" value="BCTRLSENSOR"/>
</dbReference>
<evidence type="ECO:0000256" key="10">
    <source>
        <dbReference type="SAM" id="Phobius"/>
    </source>
</evidence>
<dbReference type="Pfam" id="PF02518">
    <property type="entry name" value="HATPase_c"/>
    <property type="match status" value="1"/>
</dbReference>
<evidence type="ECO:0000256" key="4">
    <source>
        <dbReference type="ARBA" id="ARBA00022553"/>
    </source>
</evidence>
<evidence type="ECO:0000259" key="12">
    <source>
        <dbReference type="PROSITE" id="PS50110"/>
    </source>
</evidence>
<keyword evidence="6 13" id="KW-0418">Kinase</keyword>
<dbReference type="FunFam" id="3.30.565.10:FF:000010">
    <property type="entry name" value="Sensor histidine kinase RcsC"/>
    <property type="match status" value="1"/>
</dbReference>
<keyword evidence="7" id="KW-0378">Hydrolase</keyword>
<dbReference type="OrthoDB" id="9810730at2"/>
<evidence type="ECO:0000313" key="13">
    <source>
        <dbReference type="EMBL" id="SDH04528.1"/>
    </source>
</evidence>
<evidence type="ECO:0000256" key="2">
    <source>
        <dbReference type="ARBA" id="ARBA00004370"/>
    </source>
</evidence>
<dbReference type="PANTHER" id="PTHR43047:SF78">
    <property type="entry name" value="SENSORY_REGULATORY PROTEIN RPFC"/>
    <property type="match status" value="1"/>
</dbReference>
<feature type="domain" description="Response regulatory" evidence="12">
    <location>
        <begin position="599"/>
        <end position="721"/>
    </location>
</feature>
<evidence type="ECO:0000313" key="14">
    <source>
        <dbReference type="Proteomes" id="UP000198854"/>
    </source>
</evidence>
<dbReference type="SUPFAM" id="SSF55874">
    <property type="entry name" value="ATPase domain of HSP90 chaperone/DNA topoisomerase II/histidine kinase"/>
    <property type="match status" value="1"/>
</dbReference>
<dbReference type="SMART" id="SM00387">
    <property type="entry name" value="HATPase_c"/>
    <property type="match status" value="1"/>
</dbReference>
<dbReference type="InterPro" id="IPR005467">
    <property type="entry name" value="His_kinase_dom"/>
</dbReference>
<feature type="domain" description="Histidine kinase" evidence="11">
    <location>
        <begin position="359"/>
        <end position="579"/>
    </location>
</feature>
<dbReference type="GO" id="GO:0000155">
    <property type="term" value="F:phosphorelay sensor kinase activity"/>
    <property type="evidence" value="ECO:0007669"/>
    <property type="project" value="InterPro"/>
</dbReference>
<dbReference type="InterPro" id="IPR036097">
    <property type="entry name" value="HisK_dim/P_sf"/>
</dbReference>
<dbReference type="InterPro" id="IPR011006">
    <property type="entry name" value="CheY-like_superfamily"/>
</dbReference>
<organism evidence="13 14">
    <name type="scientific">Vibrio xiamenensis</name>
    <dbReference type="NCBI Taxonomy" id="861298"/>
    <lineage>
        <taxon>Bacteria</taxon>
        <taxon>Pseudomonadati</taxon>
        <taxon>Pseudomonadota</taxon>
        <taxon>Gammaproteobacteria</taxon>
        <taxon>Vibrionales</taxon>
        <taxon>Vibrionaceae</taxon>
        <taxon>Vibrio</taxon>
    </lineage>
</organism>
<evidence type="ECO:0000256" key="8">
    <source>
        <dbReference type="ARBA" id="ARBA00023012"/>
    </source>
</evidence>
<dbReference type="InterPro" id="IPR003661">
    <property type="entry name" value="HisK_dim/P_dom"/>
</dbReference>
<dbReference type="CDD" id="cd16922">
    <property type="entry name" value="HATPase_EvgS-ArcB-TorS-like"/>
    <property type="match status" value="1"/>
</dbReference>
<dbReference type="CDD" id="cd00082">
    <property type="entry name" value="HisKA"/>
    <property type="match status" value="1"/>
</dbReference>
<keyword evidence="5" id="KW-0808">Transferase</keyword>
<dbReference type="SUPFAM" id="SSF47384">
    <property type="entry name" value="Homodimeric domain of signal transducing histidine kinase"/>
    <property type="match status" value="1"/>
</dbReference>
<dbReference type="SUPFAM" id="SSF52172">
    <property type="entry name" value="CheY-like"/>
    <property type="match status" value="1"/>
</dbReference>
<dbReference type="Pfam" id="PF22673">
    <property type="entry name" value="MCP-like_PDC_1"/>
    <property type="match status" value="1"/>
</dbReference>
<dbReference type="InterPro" id="IPR003660">
    <property type="entry name" value="HAMP_dom"/>
</dbReference>
<dbReference type="Gene3D" id="3.30.565.10">
    <property type="entry name" value="Histidine kinase-like ATPase, C-terminal domain"/>
    <property type="match status" value="1"/>
</dbReference>
<dbReference type="Pfam" id="PF00672">
    <property type="entry name" value="HAMP"/>
    <property type="match status" value="1"/>
</dbReference>
<keyword evidence="8" id="KW-0902">Two-component regulatory system</keyword>
<name>A0A1G7Z749_9VIBR</name>
<keyword evidence="10" id="KW-1133">Transmembrane helix</keyword>